<gene>
    <name evidence="1" type="ORF">PtA15_1A528</name>
</gene>
<dbReference type="EMBL" id="CP110421">
    <property type="protein sequence ID" value="WAQ81189.1"/>
    <property type="molecule type" value="Genomic_DNA"/>
</dbReference>
<name>A0ABY7C926_9BASI</name>
<accession>A0ABY7C926</accession>
<evidence type="ECO:0000313" key="2">
    <source>
        <dbReference type="Proteomes" id="UP001164743"/>
    </source>
</evidence>
<dbReference type="GeneID" id="77806460"/>
<reference evidence="1" key="1">
    <citation type="submission" date="2022-10" db="EMBL/GenBank/DDBJ databases">
        <title>Puccinia triticina Genome sequencing and assembly.</title>
        <authorList>
            <person name="Li C."/>
        </authorList>
    </citation>
    <scope>NUCLEOTIDE SEQUENCE</scope>
    <source>
        <strain evidence="1">Pt15</strain>
    </source>
</reference>
<protein>
    <submittedName>
        <fullName evidence="1">Uncharacterized protein</fullName>
    </submittedName>
</protein>
<evidence type="ECO:0000313" key="1">
    <source>
        <dbReference type="EMBL" id="WAQ81189.1"/>
    </source>
</evidence>
<proteinExistence type="predicted"/>
<dbReference type="Proteomes" id="UP001164743">
    <property type="component" value="Chromosome 1A"/>
</dbReference>
<organism evidence="1 2">
    <name type="scientific">Puccinia triticina</name>
    <dbReference type="NCBI Taxonomy" id="208348"/>
    <lineage>
        <taxon>Eukaryota</taxon>
        <taxon>Fungi</taxon>
        <taxon>Dikarya</taxon>
        <taxon>Basidiomycota</taxon>
        <taxon>Pucciniomycotina</taxon>
        <taxon>Pucciniomycetes</taxon>
        <taxon>Pucciniales</taxon>
        <taxon>Pucciniaceae</taxon>
        <taxon>Puccinia</taxon>
    </lineage>
</organism>
<keyword evidence="2" id="KW-1185">Reference proteome</keyword>
<sequence length="60" mass="6795">MLIWFTPASLLTIVPPFLRPRKATRAIENWHSNRAQPVGPLKRSHSNCAKPVCLKYVALV</sequence>
<dbReference type="RefSeq" id="XP_053016744.1">
    <property type="nucleotide sequence ID" value="XM_053165565.1"/>
</dbReference>